<organism evidence="6 7">
    <name type="scientific">Bacillus aerolatus</name>
    <dbReference type="NCBI Taxonomy" id="2653354"/>
    <lineage>
        <taxon>Bacteria</taxon>
        <taxon>Bacillati</taxon>
        <taxon>Bacillota</taxon>
        <taxon>Bacilli</taxon>
        <taxon>Bacillales</taxon>
        <taxon>Bacillaceae</taxon>
        <taxon>Bacillus</taxon>
    </lineage>
</organism>
<dbReference type="InterPro" id="IPR004792">
    <property type="entry name" value="BaiN-like"/>
</dbReference>
<dbReference type="Pfam" id="PF03486">
    <property type="entry name" value="HI0933_like"/>
    <property type="match status" value="1"/>
</dbReference>
<dbReference type="InterPro" id="IPR057661">
    <property type="entry name" value="RsdA/BaiN/AoA(So)_Rossmann"/>
</dbReference>
<gene>
    <name evidence="6" type="ORF">F9802_12335</name>
</gene>
<dbReference type="EMBL" id="WEIO01000007">
    <property type="protein sequence ID" value="KAB7706015.1"/>
    <property type="molecule type" value="Genomic_DNA"/>
</dbReference>
<feature type="domain" description="RsdA/BaiN/AoA(So)-like Rossmann fold-like" evidence="4">
    <location>
        <begin position="4"/>
        <end position="413"/>
    </location>
</feature>
<keyword evidence="2" id="KW-0285">Flavoprotein</keyword>
<dbReference type="PRINTS" id="PR00411">
    <property type="entry name" value="PNDRDTASEI"/>
</dbReference>
<dbReference type="PANTHER" id="PTHR42887">
    <property type="entry name" value="OS12G0638800 PROTEIN"/>
    <property type="match status" value="1"/>
</dbReference>
<dbReference type="Gene3D" id="2.40.30.10">
    <property type="entry name" value="Translation factors"/>
    <property type="match status" value="1"/>
</dbReference>
<evidence type="ECO:0000259" key="5">
    <source>
        <dbReference type="Pfam" id="PF22780"/>
    </source>
</evidence>
<dbReference type="SUPFAM" id="SSF160996">
    <property type="entry name" value="HI0933 insert domain-like"/>
    <property type="match status" value="1"/>
</dbReference>
<dbReference type="AlphaFoldDB" id="A0A6I1FP91"/>
<name>A0A6I1FP91_9BACI</name>
<dbReference type="InterPro" id="IPR023166">
    <property type="entry name" value="BaiN-like_dom_sf"/>
</dbReference>
<dbReference type="NCBIfam" id="TIGR00275">
    <property type="entry name" value="aminoacetone oxidase family FAD-binding enzyme"/>
    <property type="match status" value="1"/>
</dbReference>
<dbReference type="Gene3D" id="1.10.8.260">
    <property type="entry name" value="HI0933 insert domain-like"/>
    <property type="match status" value="1"/>
</dbReference>
<comment type="cofactor">
    <cofactor evidence="1">
        <name>FAD</name>
        <dbReference type="ChEBI" id="CHEBI:57692"/>
    </cofactor>
</comment>
<dbReference type="RefSeq" id="WP_152152673.1">
    <property type="nucleotide sequence ID" value="NZ_WEIO01000007.1"/>
</dbReference>
<dbReference type="Proteomes" id="UP000429595">
    <property type="component" value="Unassembled WGS sequence"/>
</dbReference>
<sequence>MEYDVIIVGGGPSGLMAAIAAGEQGARVLLLDKGNKLGRKLAISGGGRCNVTNRLPIDEIIKHIPGNGRFLYSAFSIFNNEDIIRFFENLGIELKEEDHGRMFPVSDKAQSVVDALLTRIAELNVDIRVNTAVADLLFKDGRTAGVKLRDGQTLRSRAVVVAAGGSSVPHTGSTGDAYPWAEKAGHTVTELYPTEVPVTSSEPFIKEKKLQGLSLRSVALSVLNPKAKPIITHEMDMIFTHFGVSGPAVLRCSQFVVKALKKSKTGEVFMTIDSLPEKNEELLFSEIRRLLADNPKKAVKNCLKGILPERYLLFLLEQAGIDEDAPCNGISTEKIRQFAHLCKQFRFSVDGTLPLEKAFVTGGGISIKEIDPKTMASKKMPGLFFCGEVLDIHGYTGGYNITSALVTGRLAGTNAAK</sequence>
<evidence type="ECO:0000256" key="3">
    <source>
        <dbReference type="ARBA" id="ARBA00022827"/>
    </source>
</evidence>
<dbReference type="Gene3D" id="3.50.50.60">
    <property type="entry name" value="FAD/NAD(P)-binding domain"/>
    <property type="match status" value="1"/>
</dbReference>
<proteinExistence type="predicted"/>
<evidence type="ECO:0000256" key="2">
    <source>
        <dbReference type="ARBA" id="ARBA00022630"/>
    </source>
</evidence>
<accession>A0A6I1FP91</accession>
<dbReference type="Pfam" id="PF22780">
    <property type="entry name" value="HI0933_like_1st"/>
    <property type="match status" value="1"/>
</dbReference>
<comment type="caution">
    <text evidence="6">The sequence shown here is derived from an EMBL/GenBank/DDBJ whole genome shotgun (WGS) entry which is preliminary data.</text>
</comment>
<dbReference type="SUPFAM" id="SSF51905">
    <property type="entry name" value="FAD/NAD(P)-binding domain"/>
    <property type="match status" value="1"/>
</dbReference>
<evidence type="ECO:0000256" key="1">
    <source>
        <dbReference type="ARBA" id="ARBA00001974"/>
    </source>
</evidence>
<evidence type="ECO:0000313" key="7">
    <source>
        <dbReference type="Proteomes" id="UP000429595"/>
    </source>
</evidence>
<keyword evidence="3" id="KW-0274">FAD</keyword>
<dbReference type="PANTHER" id="PTHR42887:SF2">
    <property type="entry name" value="OS12G0638800 PROTEIN"/>
    <property type="match status" value="1"/>
</dbReference>
<dbReference type="InterPro" id="IPR036188">
    <property type="entry name" value="FAD/NAD-bd_sf"/>
</dbReference>
<reference evidence="6 7" key="1">
    <citation type="submission" date="2019-10" db="EMBL/GenBank/DDBJ databases">
        <title>Bacillus aerolatum sp. nov., isolated from bioaerosol of sport playgrounds.</title>
        <authorList>
            <person name="Chen P."/>
            <person name="Zhang G."/>
        </authorList>
    </citation>
    <scope>NUCLEOTIDE SEQUENCE [LARGE SCALE GENOMIC DNA]</scope>
    <source>
        <strain evidence="6 7">CX253</strain>
    </source>
</reference>
<keyword evidence="7" id="KW-1185">Reference proteome</keyword>
<dbReference type="PRINTS" id="PR00368">
    <property type="entry name" value="FADPNR"/>
</dbReference>
<dbReference type="InterPro" id="IPR055178">
    <property type="entry name" value="RsdA/BaiN/AoA(So)-like_dom"/>
</dbReference>
<evidence type="ECO:0000313" key="6">
    <source>
        <dbReference type="EMBL" id="KAB7706015.1"/>
    </source>
</evidence>
<protein>
    <submittedName>
        <fullName evidence="6">Aminoacetone oxidase family FAD-binding enzyme</fullName>
    </submittedName>
</protein>
<evidence type="ECO:0000259" key="4">
    <source>
        <dbReference type="Pfam" id="PF03486"/>
    </source>
</evidence>
<feature type="domain" description="RsdA/BaiN/AoA(So)-like insert" evidence="5">
    <location>
        <begin position="192"/>
        <end position="360"/>
    </location>
</feature>